<dbReference type="SMART" id="SM00735">
    <property type="entry name" value="ZM"/>
    <property type="match status" value="1"/>
</dbReference>
<feature type="region of interest" description="Disordered" evidence="1">
    <location>
        <begin position="126"/>
        <end position="146"/>
    </location>
</feature>
<evidence type="ECO:0000259" key="2">
    <source>
        <dbReference type="SMART" id="SM00735"/>
    </source>
</evidence>
<dbReference type="InterPro" id="IPR006643">
    <property type="entry name" value="Zasp-like_motif"/>
</dbReference>
<keyword evidence="4" id="KW-1185">Reference proteome</keyword>
<evidence type="ECO:0000256" key="1">
    <source>
        <dbReference type="SAM" id="MobiDB-lite"/>
    </source>
</evidence>
<dbReference type="AlphaFoldDB" id="A0AAD9P7J4"/>
<gene>
    <name evidence="3" type="ORF">NP493_101g06020</name>
</gene>
<feature type="region of interest" description="Disordered" evidence="1">
    <location>
        <begin position="25"/>
        <end position="61"/>
    </location>
</feature>
<dbReference type="EMBL" id="JAODUO010000101">
    <property type="protein sequence ID" value="KAK2189614.1"/>
    <property type="molecule type" value="Genomic_DNA"/>
</dbReference>
<comment type="caution">
    <text evidence="3">The sequence shown here is derived from an EMBL/GenBank/DDBJ whole genome shotgun (WGS) entry which is preliminary data.</text>
</comment>
<proteinExistence type="predicted"/>
<name>A0AAD9P7J4_RIDPI</name>
<accession>A0AAD9P7J4</accession>
<dbReference type="Pfam" id="PF15936">
    <property type="entry name" value="DUF4749"/>
    <property type="match status" value="1"/>
</dbReference>
<organism evidence="3 4">
    <name type="scientific">Ridgeia piscesae</name>
    <name type="common">Tubeworm</name>
    <dbReference type="NCBI Taxonomy" id="27915"/>
    <lineage>
        <taxon>Eukaryota</taxon>
        <taxon>Metazoa</taxon>
        <taxon>Spiralia</taxon>
        <taxon>Lophotrochozoa</taxon>
        <taxon>Annelida</taxon>
        <taxon>Polychaeta</taxon>
        <taxon>Sedentaria</taxon>
        <taxon>Canalipalpata</taxon>
        <taxon>Sabellida</taxon>
        <taxon>Siboglinidae</taxon>
        <taxon>Ridgeia</taxon>
    </lineage>
</organism>
<evidence type="ECO:0000313" key="3">
    <source>
        <dbReference type="EMBL" id="KAK2189614.1"/>
    </source>
</evidence>
<dbReference type="InterPro" id="IPR031847">
    <property type="entry name" value="PDLI1-4/Zasp-like_mid"/>
</dbReference>
<reference evidence="3" key="1">
    <citation type="journal article" date="2023" name="Mol. Biol. Evol.">
        <title>Third-Generation Sequencing Reveals the Adaptive Role of the Epigenome in Three Deep-Sea Polychaetes.</title>
        <authorList>
            <person name="Perez M."/>
            <person name="Aroh O."/>
            <person name="Sun Y."/>
            <person name="Lan Y."/>
            <person name="Juniper S.K."/>
            <person name="Young C.R."/>
            <person name="Angers B."/>
            <person name="Qian P.Y."/>
        </authorList>
    </citation>
    <scope>NUCLEOTIDE SEQUENCE</scope>
    <source>
        <strain evidence="3">R07B-5</strain>
    </source>
</reference>
<dbReference type="Proteomes" id="UP001209878">
    <property type="component" value="Unassembled WGS sequence"/>
</dbReference>
<feature type="domain" description="Zasp-like motif" evidence="2">
    <location>
        <begin position="104"/>
        <end position="129"/>
    </location>
</feature>
<evidence type="ECO:0000313" key="4">
    <source>
        <dbReference type="Proteomes" id="UP001209878"/>
    </source>
</evidence>
<sequence length="270" mass="30229">MDISVGRKWTWLHDYRFETVKARPFGALPNKPSSPSYTSPPPTTYQGNDYDQLDSPGAQTQSRTFKLLQGLMENEADAPPCALTPGYTPAAMSGYHDDQPPAPSVVHKQYNTPITLYSQKSISDTVPIDGLSLDNQDGDEDEPKPYLNSSVMRMVQEMDEEDKRVKSGKPAKYNALGHRKPEPRNVENPFSQASVSYKAYARQFAPFGGSTAIDDARELREKKEREQQCASQSDYYVSPQSVETRNGADDFVAQSEEYNRDTYIENTCGT</sequence>
<protein>
    <recommendedName>
        <fullName evidence="2">Zasp-like motif domain-containing protein</fullName>
    </recommendedName>
</protein>